<evidence type="ECO:0000313" key="11">
    <source>
        <dbReference type="Proteomes" id="UP000272490"/>
    </source>
</evidence>
<accession>A0A3P3QY04</accession>
<comment type="caution">
    <text evidence="10">The sequence shown here is derived from an EMBL/GenBank/DDBJ whole genome shotgun (WGS) entry which is preliminary data.</text>
</comment>
<dbReference type="InterPro" id="IPR010968">
    <property type="entry name" value="RnfE"/>
</dbReference>
<proteinExistence type="inferred from homology"/>
<comment type="subcellular location">
    <subcellularLocation>
        <location evidence="8">Cell membrane</location>
        <topology evidence="8">Multi-pass membrane protein</topology>
    </subcellularLocation>
    <subcellularLocation>
        <location evidence="1">Endomembrane system</location>
        <topology evidence="1">Multi-pass membrane protein</topology>
    </subcellularLocation>
</comment>
<dbReference type="EMBL" id="RRCO01000004">
    <property type="protein sequence ID" value="RRJ25260.1"/>
    <property type="molecule type" value="Genomic_DNA"/>
</dbReference>
<keyword evidence="4 8" id="KW-1278">Translocase</keyword>
<evidence type="ECO:0000313" key="10">
    <source>
        <dbReference type="EMBL" id="RRJ25260.1"/>
    </source>
</evidence>
<sequence>MNKSLERLYNGIIKENPTFVLMLGMCPTLAVTTSVVNAIGMGLSTTAVLMFSNLIISAMRNIIPDRVRIPAFIVIVASLVTVVQLLMQGYTPELYKSLGIYIPLIVVNCIILGRAESYASKNPAIPSFFDGIGMGIGFTLSLSCIAFVRELIGAGTIFKGLIALPNNNQIIPTDFTISILVLAPGAFFVLALLAALQNYFKAPSATNTGNSSEIACGGNCSACFGESKAHNHNAIDKDIEEKELEAKRKKEEALAKAKAEKENAANAGEGK</sequence>
<dbReference type="Pfam" id="PF02508">
    <property type="entry name" value="Rnf-Nqr"/>
    <property type="match status" value="1"/>
</dbReference>
<feature type="transmembrane region" description="Helical" evidence="8">
    <location>
        <begin position="98"/>
        <end position="115"/>
    </location>
</feature>
<dbReference type="OrthoDB" id="9790976at2"/>
<keyword evidence="3 8" id="KW-0812">Transmembrane</keyword>
<comment type="subunit">
    <text evidence="8">The complex is composed of six subunits: RnfA, RnfB, RnfC, RnfD, RnfE and RnfG.</text>
</comment>
<evidence type="ECO:0000256" key="6">
    <source>
        <dbReference type="ARBA" id="ARBA00022989"/>
    </source>
</evidence>
<evidence type="ECO:0000256" key="7">
    <source>
        <dbReference type="ARBA" id="ARBA00023136"/>
    </source>
</evidence>
<feature type="transmembrane region" description="Helical" evidence="8">
    <location>
        <begin position="175"/>
        <end position="196"/>
    </location>
</feature>
<keyword evidence="9" id="KW-0175">Coiled coil</keyword>
<feature type="coiled-coil region" evidence="9">
    <location>
        <begin position="232"/>
        <end position="267"/>
    </location>
</feature>
<evidence type="ECO:0000256" key="8">
    <source>
        <dbReference type="HAMAP-Rule" id="MF_00478"/>
    </source>
</evidence>
<protein>
    <recommendedName>
        <fullName evidence="8">Ion-translocating oxidoreductase complex subunit E</fullName>
        <ecNumber evidence="8">7.-.-.-</ecNumber>
    </recommendedName>
    <alternativeName>
        <fullName evidence="8">Rnf electron transport complex subunit E</fullName>
    </alternativeName>
</protein>
<organism evidence="10 11">
    <name type="scientific">Lachnoanaerobaculum gingivalis</name>
    <dbReference type="NCBI Taxonomy" id="2490855"/>
    <lineage>
        <taxon>Bacteria</taxon>
        <taxon>Bacillati</taxon>
        <taxon>Bacillota</taxon>
        <taxon>Clostridia</taxon>
        <taxon>Lachnospirales</taxon>
        <taxon>Lachnospiraceae</taxon>
        <taxon>Lachnoanaerobaculum</taxon>
    </lineage>
</organism>
<feature type="transmembrane region" description="Helical" evidence="8">
    <location>
        <begin position="127"/>
        <end position="148"/>
    </location>
</feature>
<dbReference type="NCBIfam" id="TIGR01948">
    <property type="entry name" value="rnfE"/>
    <property type="match status" value="1"/>
</dbReference>
<keyword evidence="5 8" id="KW-0249">Electron transport</keyword>
<reference evidence="10 11" key="1">
    <citation type="submission" date="2018-11" db="EMBL/GenBank/DDBJ databases">
        <title>Genome sequencing of Lachnoanaerobaculum sp. KCOM 2030 (= ChDC B114).</title>
        <authorList>
            <person name="Kook J.-K."/>
            <person name="Park S.-N."/>
            <person name="Lim Y.K."/>
        </authorList>
    </citation>
    <scope>NUCLEOTIDE SEQUENCE [LARGE SCALE GENOMIC DNA]</scope>
    <source>
        <strain evidence="10 11">KCOM 2030</strain>
    </source>
</reference>
<dbReference type="GO" id="GO:0022900">
    <property type="term" value="P:electron transport chain"/>
    <property type="evidence" value="ECO:0007669"/>
    <property type="project" value="UniProtKB-UniRule"/>
</dbReference>
<evidence type="ECO:0000256" key="1">
    <source>
        <dbReference type="ARBA" id="ARBA00004127"/>
    </source>
</evidence>
<evidence type="ECO:0000256" key="3">
    <source>
        <dbReference type="ARBA" id="ARBA00022692"/>
    </source>
</evidence>
<evidence type="ECO:0000256" key="5">
    <source>
        <dbReference type="ARBA" id="ARBA00022982"/>
    </source>
</evidence>
<keyword evidence="7 8" id="KW-0472">Membrane</keyword>
<dbReference type="GO" id="GO:0012505">
    <property type="term" value="C:endomembrane system"/>
    <property type="evidence" value="ECO:0007669"/>
    <property type="project" value="UniProtKB-SubCell"/>
</dbReference>
<dbReference type="Proteomes" id="UP000272490">
    <property type="component" value="Unassembled WGS sequence"/>
</dbReference>
<keyword evidence="8" id="KW-1003">Cell membrane</keyword>
<dbReference type="AlphaFoldDB" id="A0A3P3QY04"/>
<dbReference type="NCBIfam" id="NF009070">
    <property type="entry name" value="PRK12405.1"/>
    <property type="match status" value="1"/>
</dbReference>
<keyword evidence="11" id="KW-1185">Reference proteome</keyword>
<dbReference type="GO" id="GO:0005886">
    <property type="term" value="C:plasma membrane"/>
    <property type="evidence" value="ECO:0007669"/>
    <property type="project" value="UniProtKB-SubCell"/>
</dbReference>
<evidence type="ECO:0000256" key="4">
    <source>
        <dbReference type="ARBA" id="ARBA00022967"/>
    </source>
</evidence>
<comment type="similarity">
    <text evidence="8">Belongs to the NqrDE/RnfAE family.</text>
</comment>
<dbReference type="RefSeq" id="WP_128674561.1">
    <property type="nucleotide sequence ID" value="NZ_RRCO01000004.1"/>
</dbReference>
<keyword evidence="6 8" id="KW-1133">Transmembrane helix</keyword>
<dbReference type="PANTHER" id="PTHR30586:SF0">
    <property type="entry name" value="ION-TRANSLOCATING OXIDOREDUCTASE COMPLEX SUBUNIT E"/>
    <property type="match status" value="1"/>
</dbReference>
<keyword evidence="2 8" id="KW-0813">Transport</keyword>
<feature type="transmembrane region" description="Helical" evidence="8">
    <location>
        <begin position="67"/>
        <end position="86"/>
    </location>
</feature>
<name>A0A3P3QY04_9FIRM</name>
<evidence type="ECO:0000256" key="2">
    <source>
        <dbReference type="ARBA" id="ARBA00022448"/>
    </source>
</evidence>
<feature type="transmembrane region" description="Helical" evidence="8">
    <location>
        <begin position="29"/>
        <end position="55"/>
    </location>
</feature>
<comment type="function">
    <text evidence="8">Part of a membrane-bound complex that couples electron transfer with translocation of ions across the membrane.</text>
</comment>
<gene>
    <name evidence="8" type="primary">rnfE</name>
    <name evidence="10" type="ORF">EHV10_10210</name>
</gene>
<evidence type="ECO:0000256" key="9">
    <source>
        <dbReference type="SAM" id="Coils"/>
    </source>
</evidence>
<dbReference type="HAMAP" id="MF_00478">
    <property type="entry name" value="RsxE_RnfE"/>
    <property type="match status" value="1"/>
</dbReference>
<dbReference type="InterPro" id="IPR003667">
    <property type="entry name" value="NqrDE/RnfAE"/>
</dbReference>
<dbReference type="PANTHER" id="PTHR30586">
    <property type="entry name" value="ELECTRON TRANSPORT COMPLEX PROTEIN RNFE"/>
    <property type="match status" value="1"/>
</dbReference>
<dbReference type="EC" id="7.-.-.-" evidence="8"/>